<reference evidence="3" key="2">
    <citation type="submission" date="2014-04" db="EMBL/GenBank/DDBJ databases">
        <authorList>
            <person name="Xu Y.W."/>
            <person name="Yang Q."/>
        </authorList>
    </citation>
    <scope>NUCLEOTIDE SEQUENCE</scope>
    <source>
        <strain evidence="3">DSM 44626</strain>
    </source>
</reference>
<dbReference type="Pfam" id="PF05305">
    <property type="entry name" value="DUF732"/>
    <property type="match status" value="1"/>
</dbReference>
<feature type="signal peptide" evidence="1">
    <location>
        <begin position="1"/>
        <end position="17"/>
    </location>
</feature>
<protein>
    <recommendedName>
        <fullName evidence="2">DUF732 domain-containing protein</fullName>
    </recommendedName>
</protein>
<reference evidence="3" key="1">
    <citation type="journal article" date="2014" name="Genome Announc.">
        <title>Draft Genome Sequence of Mycobacterium triplex DSM 44626.</title>
        <authorList>
            <person name="Sassi M."/>
            <person name="Croce O."/>
            <person name="Robert C."/>
            <person name="Raoult D."/>
            <person name="Drancourt M."/>
        </authorList>
    </citation>
    <scope>NUCLEOTIDE SEQUENCE [LARGE SCALE GENOMIC DNA]</scope>
    <source>
        <strain evidence="3">DSM 44626</strain>
    </source>
</reference>
<dbReference type="HOGENOM" id="CLU_132614_1_0_11"/>
<dbReference type="STRING" id="47839.BN973_01515"/>
<dbReference type="Proteomes" id="UP000028880">
    <property type="component" value="Unassembled WGS sequence"/>
</dbReference>
<evidence type="ECO:0000259" key="2">
    <source>
        <dbReference type="Pfam" id="PF05305"/>
    </source>
</evidence>
<gene>
    <name evidence="3" type="ORF">BN973_01515</name>
</gene>
<evidence type="ECO:0000256" key="1">
    <source>
        <dbReference type="SAM" id="SignalP"/>
    </source>
</evidence>
<proteinExistence type="predicted"/>
<name>A0A024JUB5_9MYCO</name>
<evidence type="ECO:0000313" key="3">
    <source>
        <dbReference type="EMBL" id="CDO87164.1"/>
    </source>
</evidence>
<sequence length="118" mass="12228" precursor="true">MNFVTCAVAGLAASALATTLGPALTVNADATAYLVNVTVRPGYHFASAADALGYGHGICDKIASGRGYSRLIGDLKADLATPDDYQASYLIAQAANELCPGLIWQLRNSAGGYRFTTP</sequence>
<keyword evidence="1" id="KW-0732">Signal</keyword>
<dbReference type="InterPro" id="IPR007969">
    <property type="entry name" value="DUF732"/>
</dbReference>
<dbReference type="EMBL" id="HG964446">
    <property type="protein sequence ID" value="CDO87164.1"/>
    <property type="molecule type" value="Genomic_DNA"/>
</dbReference>
<feature type="chain" id="PRO_5038551268" description="DUF732 domain-containing protein" evidence="1">
    <location>
        <begin position="18"/>
        <end position="118"/>
    </location>
</feature>
<dbReference type="AlphaFoldDB" id="A0A024JUB5"/>
<feature type="domain" description="DUF732" evidence="2">
    <location>
        <begin position="31"/>
        <end position="100"/>
    </location>
</feature>
<organism evidence="3">
    <name type="scientific">Mycobacterium triplex</name>
    <dbReference type="NCBI Taxonomy" id="47839"/>
    <lineage>
        <taxon>Bacteria</taxon>
        <taxon>Bacillati</taxon>
        <taxon>Actinomycetota</taxon>
        <taxon>Actinomycetes</taxon>
        <taxon>Mycobacteriales</taxon>
        <taxon>Mycobacteriaceae</taxon>
        <taxon>Mycobacterium</taxon>
        <taxon>Mycobacterium simiae complex</taxon>
    </lineage>
</organism>
<dbReference type="eggNOG" id="ENOG5030379">
    <property type="taxonomic scope" value="Bacteria"/>
</dbReference>
<accession>A0A024JUB5</accession>